<evidence type="ECO:0000313" key="1">
    <source>
        <dbReference type="EMBL" id="KIM72085.1"/>
    </source>
</evidence>
<name>A0A0C3EHG1_PILCF</name>
<gene>
    <name evidence="1" type="ORF">PILCRDRAFT_25008</name>
</gene>
<proteinExistence type="predicted"/>
<feature type="non-terminal residue" evidence="1">
    <location>
        <position position="1"/>
    </location>
</feature>
<accession>A0A0C3EHG1</accession>
<dbReference type="Proteomes" id="UP000054166">
    <property type="component" value="Unassembled WGS sequence"/>
</dbReference>
<reference evidence="2" key="2">
    <citation type="submission" date="2015-01" db="EMBL/GenBank/DDBJ databases">
        <title>Evolutionary Origins and Diversification of the Mycorrhizal Mutualists.</title>
        <authorList>
            <consortium name="DOE Joint Genome Institute"/>
            <consortium name="Mycorrhizal Genomics Consortium"/>
            <person name="Kohler A."/>
            <person name="Kuo A."/>
            <person name="Nagy L.G."/>
            <person name="Floudas D."/>
            <person name="Copeland A."/>
            <person name="Barry K.W."/>
            <person name="Cichocki N."/>
            <person name="Veneault-Fourrey C."/>
            <person name="LaButti K."/>
            <person name="Lindquist E.A."/>
            <person name="Lipzen A."/>
            <person name="Lundell T."/>
            <person name="Morin E."/>
            <person name="Murat C."/>
            <person name="Riley R."/>
            <person name="Ohm R."/>
            <person name="Sun H."/>
            <person name="Tunlid A."/>
            <person name="Henrissat B."/>
            <person name="Grigoriev I.V."/>
            <person name="Hibbett D.S."/>
            <person name="Martin F."/>
        </authorList>
    </citation>
    <scope>NUCLEOTIDE SEQUENCE [LARGE SCALE GENOMIC DNA]</scope>
    <source>
        <strain evidence="2">F 1598</strain>
    </source>
</reference>
<sequence>VEHANKWKAAFDKRVQASRDGVIEYKKGDLVQIRDSKLNLGLATESKLLPRWGAP</sequence>
<evidence type="ECO:0000313" key="2">
    <source>
        <dbReference type="Proteomes" id="UP000054166"/>
    </source>
</evidence>
<dbReference type="OrthoDB" id="3237746at2759"/>
<keyword evidence="2" id="KW-1185">Reference proteome</keyword>
<dbReference type="AlphaFoldDB" id="A0A0C3EHG1"/>
<reference evidence="1 2" key="1">
    <citation type="submission" date="2014-04" db="EMBL/GenBank/DDBJ databases">
        <authorList>
            <consortium name="DOE Joint Genome Institute"/>
            <person name="Kuo A."/>
            <person name="Tarkka M."/>
            <person name="Buscot F."/>
            <person name="Kohler A."/>
            <person name="Nagy L.G."/>
            <person name="Floudas D."/>
            <person name="Copeland A."/>
            <person name="Barry K.W."/>
            <person name="Cichocki N."/>
            <person name="Veneault-Fourrey C."/>
            <person name="LaButti K."/>
            <person name="Lindquist E.A."/>
            <person name="Lipzen A."/>
            <person name="Lundell T."/>
            <person name="Morin E."/>
            <person name="Murat C."/>
            <person name="Sun H."/>
            <person name="Tunlid A."/>
            <person name="Henrissat B."/>
            <person name="Grigoriev I.V."/>
            <person name="Hibbett D.S."/>
            <person name="Martin F."/>
            <person name="Nordberg H.P."/>
            <person name="Cantor M.N."/>
            <person name="Hua S.X."/>
        </authorList>
    </citation>
    <scope>NUCLEOTIDE SEQUENCE [LARGE SCALE GENOMIC DNA]</scope>
    <source>
        <strain evidence="1 2">F 1598</strain>
    </source>
</reference>
<dbReference type="EMBL" id="KN833165">
    <property type="protein sequence ID" value="KIM72085.1"/>
    <property type="molecule type" value="Genomic_DNA"/>
</dbReference>
<feature type="non-terminal residue" evidence="1">
    <location>
        <position position="55"/>
    </location>
</feature>
<dbReference type="InParanoid" id="A0A0C3EHG1"/>
<organism evidence="1 2">
    <name type="scientific">Piloderma croceum (strain F 1598)</name>
    <dbReference type="NCBI Taxonomy" id="765440"/>
    <lineage>
        <taxon>Eukaryota</taxon>
        <taxon>Fungi</taxon>
        <taxon>Dikarya</taxon>
        <taxon>Basidiomycota</taxon>
        <taxon>Agaricomycotina</taxon>
        <taxon>Agaricomycetes</taxon>
        <taxon>Agaricomycetidae</taxon>
        <taxon>Atheliales</taxon>
        <taxon>Atheliaceae</taxon>
        <taxon>Piloderma</taxon>
    </lineage>
</organism>
<protein>
    <submittedName>
        <fullName evidence="1">Uncharacterized protein</fullName>
    </submittedName>
</protein>
<dbReference type="HOGENOM" id="CLU_186480_1_0_1"/>